<reference evidence="1 2" key="1">
    <citation type="submission" date="2016-03" db="EMBL/GenBank/DDBJ databases">
        <authorList>
            <person name="Ploux O."/>
        </authorList>
    </citation>
    <scope>NUCLEOTIDE SEQUENCE [LARGE SCALE GENOMIC DNA]</scope>
    <source>
        <strain evidence="1 2">URUG2</strain>
    </source>
</reference>
<accession>A0A2D3V2E6</accession>
<name>A0A2D3V2E6_9PEZI</name>
<evidence type="ECO:0000313" key="2">
    <source>
        <dbReference type="Proteomes" id="UP000225277"/>
    </source>
</evidence>
<dbReference type="RefSeq" id="XP_023627774.1">
    <property type="nucleotide sequence ID" value="XM_023772006.1"/>
</dbReference>
<proteinExistence type="predicted"/>
<evidence type="ECO:0000313" key="1">
    <source>
        <dbReference type="EMBL" id="CZT20885.1"/>
    </source>
</evidence>
<dbReference type="OrthoDB" id="4062651at2759"/>
<dbReference type="AlphaFoldDB" id="A0A2D3V2E6"/>
<dbReference type="EMBL" id="FJUY01000010">
    <property type="protein sequence ID" value="CZT20885.1"/>
    <property type="molecule type" value="Genomic_DNA"/>
</dbReference>
<sequence length="134" mass="15573">MAALPSELVGTMGRRYRSKDLLQERPHAGRVWTALSGRDTYLMKDVPINIFSHFKELILPRLSKQPSPLLRIPVDEIPDQHVLVYKYLTEDFLRLVQKEMSMQARRDVLRATLQAIADLHERDVVHLGKDIIFQ</sequence>
<keyword evidence="2" id="KW-1185">Reference proteome</keyword>
<dbReference type="GeneID" id="35601875"/>
<dbReference type="InterPro" id="IPR011009">
    <property type="entry name" value="Kinase-like_dom_sf"/>
</dbReference>
<gene>
    <name evidence="1" type="ORF">RCC_06745</name>
</gene>
<organism evidence="1 2">
    <name type="scientific">Ramularia collo-cygni</name>
    <dbReference type="NCBI Taxonomy" id="112498"/>
    <lineage>
        <taxon>Eukaryota</taxon>
        <taxon>Fungi</taxon>
        <taxon>Dikarya</taxon>
        <taxon>Ascomycota</taxon>
        <taxon>Pezizomycotina</taxon>
        <taxon>Dothideomycetes</taxon>
        <taxon>Dothideomycetidae</taxon>
        <taxon>Mycosphaerellales</taxon>
        <taxon>Mycosphaerellaceae</taxon>
        <taxon>Ramularia</taxon>
    </lineage>
</organism>
<dbReference type="Proteomes" id="UP000225277">
    <property type="component" value="Unassembled WGS sequence"/>
</dbReference>
<evidence type="ECO:0008006" key="3">
    <source>
        <dbReference type="Google" id="ProtNLM"/>
    </source>
</evidence>
<protein>
    <recommendedName>
        <fullName evidence="3">Protein kinase domain-containing protein</fullName>
    </recommendedName>
</protein>
<dbReference type="SUPFAM" id="SSF56112">
    <property type="entry name" value="Protein kinase-like (PK-like)"/>
    <property type="match status" value="1"/>
</dbReference>
<dbReference type="STRING" id="112498.A0A2D3V2E6"/>